<dbReference type="PANTHER" id="PTHR43465:SF2">
    <property type="entry name" value="DUF1680 DOMAIN PROTEIN (AFU_ORTHOLOGUE AFUA_1G08910)"/>
    <property type="match status" value="1"/>
</dbReference>
<proteinExistence type="predicted"/>
<dbReference type="SUPFAM" id="SSF48208">
    <property type="entry name" value="Six-hairpin glycosidases"/>
    <property type="match status" value="1"/>
</dbReference>
<dbReference type="InterPro" id="IPR049046">
    <property type="entry name" value="Beta-AFase-like_GH127_middle"/>
</dbReference>
<feature type="domain" description="Non-reducing end beta-L-arabinofuranosidase-like GH127 catalytic" evidence="1">
    <location>
        <begin position="14"/>
        <end position="426"/>
    </location>
</feature>
<dbReference type="InterPro" id="IPR049174">
    <property type="entry name" value="Beta-AFase-like"/>
</dbReference>
<dbReference type="InterPro" id="IPR012878">
    <property type="entry name" value="Beta-AFase-like_GH127_cat"/>
</dbReference>
<dbReference type="AlphaFoldDB" id="A0A173UAK3"/>
<feature type="domain" description="Non-reducing end beta-L-arabinofuranosidase-like GH127 C-terminal" evidence="3">
    <location>
        <begin position="534"/>
        <end position="646"/>
    </location>
</feature>
<dbReference type="GO" id="GO:0005975">
    <property type="term" value="P:carbohydrate metabolic process"/>
    <property type="evidence" value="ECO:0007669"/>
    <property type="project" value="InterPro"/>
</dbReference>
<gene>
    <name evidence="4" type="ORF">ERS852573_01981</name>
</gene>
<dbReference type="InterPro" id="IPR008928">
    <property type="entry name" value="6-hairpin_glycosidase_sf"/>
</dbReference>
<dbReference type="OrthoDB" id="9757939at2"/>
<reference evidence="4 5" key="1">
    <citation type="submission" date="2015-09" db="EMBL/GenBank/DDBJ databases">
        <authorList>
            <consortium name="Pathogen Informatics"/>
        </authorList>
    </citation>
    <scope>NUCLEOTIDE SEQUENCE [LARGE SCALE GENOMIC DNA]</scope>
    <source>
        <strain evidence="4 5">2789STDY5834961</strain>
    </source>
</reference>
<dbReference type="Pfam" id="PF20737">
    <property type="entry name" value="Glyco_hydro127C"/>
    <property type="match status" value="1"/>
</dbReference>
<dbReference type="PANTHER" id="PTHR43465">
    <property type="entry name" value="DUF1680 DOMAIN PROTEIN (AFU_ORTHOLOGUE AFUA_1G08910)"/>
    <property type="match status" value="1"/>
</dbReference>
<accession>A0A173UAK3</accession>
<dbReference type="EMBL" id="CYXO01000011">
    <property type="protein sequence ID" value="CUN11165.1"/>
    <property type="molecule type" value="Genomic_DNA"/>
</dbReference>
<dbReference type="InterPro" id="IPR049049">
    <property type="entry name" value="Beta-AFase-like_GH127_C"/>
</dbReference>
<protein>
    <submittedName>
        <fullName evidence="4">Uncharacterized protein conserved in bacteria</fullName>
    </submittedName>
</protein>
<evidence type="ECO:0000259" key="3">
    <source>
        <dbReference type="Pfam" id="PF20737"/>
    </source>
</evidence>
<dbReference type="Pfam" id="PF07944">
    <property type="entry name" value="Beta-AFase-like_GH127_cat"/>
    <property type="match status" value="1"/>
</dbReference>
<feature type="domain" description="Non-reducing end beta-L-arabinofuranosidase-like GH127 middle" evidence="2">
    <location>
        <begin position="438"/>
        <end position="529"/>
    </location>
</feature>
<dbReference type="Gene3D" id="1.50.10.10">
    <property type="match status" value="1"/>
</dbReference>
<dbReference type="Proteomes" id="UP000095597">
    <property type="component" value="Unassembled WGS sequence"/>
</dbReference>
<evidence type="ECO:0000313" key="5">
    <source>
        <dbReference type="Proteomes" id="UP000095597"/>
    </source>
</evidence>
<sequence>MDGKKLKTVPLNKIKISDQFWNRYIHLVKDVLIPYQWDILNDRLPDVETSHCIENFKIAAGETDGDFEGAVFQDTDVAKWLEAVAYSLAAEPDEHLSYLADKTINLIGRAQCEDGYLNTYFTIKDPSKRWTNLKEGHELYTAGHMTEAAVAYYKATGKTEFLDIMKKFADLICKTFGPDEGQIHGYPGHQEIELALIRLYHITGEKKYLETAKYFIDTRGVGENYFLEEEKRPEYKQIFPEFAGYDPRYSQSHEPVREQKTAEGHAVRAVYMYCAMADLAYEYKDKELLDACKTLWEDMTKRQMYITGSIGASGLLERFTTDYDLPNNCNYSETCASIGLALFGRRMAQITKDASYMDVVERALYNTLLSGIAQDGKSFFYVNPLEVWPDNCIDRTSKEHVKPVRQKWFGVACCPPNIARTLASMGQYIYFTDKNTAYVNLYISNEAQIELEEGSLKIQIESDLTNTGHIRMAITPDGEDEHRLALRIPDYVKTYTIKRDGKILENARISQSYLLIEDIKEQTEIEIDFEVPAKFVRANPNVREDAGKVALVKGPLVYCLEETDNGENLPSIFVNTKQELKETFESELLGGVTTIRFTGKKLNMDTWQDGALYDIREQVFEDIELKAIPYHCWDNRKTGEMLVWMKEMF</sequence>
<evidence type="ECO:0000259" key="2">
    <source>
        <dbReference type="Pfam" id="PF20736"/>
    </source>
</evidence>
<dbReference type="RefSeq" id="WP_055214604.1">
    <property type="nucleotide sequence ID" value="NZ_CYXO01000011.1"/>
</dbReference>
<evidence type="ECO:0000259" key="1">
    <source>
        <dbReference type="Pfam" id="PF07944"/>
    </source>
</evidence>
<name>A0A173UAK3_9FIRM</name>
<organism evidence="4 5">
    <name type="scientific">Dorea longicatena</name>
    <dbReference type="NCBI Taxonomy" id="88431"/>
    <lineage>
        <taxon>Bacteria</taxon>
        <taxon>Bacillati</taxon>
        <taxon>Bacillota</taxon>
        <taxon>Clostridia</taxon>
        <taxon>Lachnospirales</taxon>
        <taxon>Lachnospiraceae</taxon>
        <taxon>Dorea</taxon>
    </lineage>
</organism>
<dbReference type="Pfam" id="PF20736">
    <property type="entry name" value="Glyco_hydro127M"/>
    <property type="match status" value="1"/>
</dbReference>
<evidence type="ECO:0000313" key="4">
    <source>
        <dbReference type="EMBL" id="CUN11165.1"/>
    </source>
</evidence>
<dbReference type="InterPro" id="IPR012341">
    <property type="entry name" value="6hp_glycosidase-like_sf"/>
</dbReference>